<evidence type="ECO:0000313" key="2">
    <source>
        <dbReference type="EMBL" id="PZO45489.1"/>
    </source>
</evidence>
<gene>
    <name evidence="2" type="ORF">DCF17_01390</name>
</gene>
<feature type="domain" description="Putative restriction endonuclease" evidence="1">
    <location>
        <begin position="12"/>
        <end position="196"/>
    </location>
</feature>
<evidence type="ECO:0000259" key="1">
    <source>
        <dbReference type="Pfam" id="PF05685"/>
    </source>
</evidence>
<dbReference type="Gene3D" id="3.90.1570.10">
    <property type="entry name" value="tt1808, chain A"/>
    <property type="match status" value="1"/>
</dbReference>
<sequence length="205" mass="23106">MVQTNPRILSVDDFLALYGEEDQFDQYELIDGEVTDVEPTGLHEQVIGFIARKLNVEIDRLSLPYVIPHRCLIRVSEQTALRPDVVVLDKTQLVHEPLWQYQPVITSGAAIKLIAEVVSTNWQNDYARKVEDYALLGVPEYWIADYLGLGGREYIGKPKQPTITLCQLADDLYVKAQFRAGDALVSQVFTELQLQAEAIFAAGQL</sequence>
<dbReference type="Pfam" id="PF05685">
    <property type="entry name" value="Uma2"/>
    <property type="match status" value="1"/>
</dbReference>
<dbReference type="Proteomes" id="UP000249081">
    <property type="component" value="Unassembled WGS sequence"/>
</dbReference>
<dbReference type="PANTHER" id="PTHR34107:SF2">
    <property type="entry name" value="SLL0888 PROTEIN"/>
    <property type="match status" value="1"/>
</dbReference>
<reference evidence="3" key="1">
    <citation type="submission" date="2018-04" db="EMBL/GenBank/DDBJ databases">
        <authorList>
            <person name="Cornet L."/>
        </authorList>
    </citation>
    <scope>NUCLEOTIDE SEQUENCE [LARGE SCALE GENOMIC DNA]</scope>
</reference>
<comment type="caution">
    <text evidence="2">The sequence shown here is derived from an EMBL/GenBank/DDBJ whole genome shotgun (WGS) entry which is preliminary data.</text>
</comment>
<proteinExistence type="predicted"/>
<dbReference type="SUPFAM" id="SSF52980">
    <property type="entry name" value="Restriction endonuclease-like"/>
    <property type="match status" value="1"/>
</dbReference>
<dbReference type="CDD" id="cd06260">
    <property type="entry name" value="DUF820-like"/>
    <property type="match status" value="1"/>
</dbReference>
<reference evidence="2 3" key="2">
    <citation type="submission" date="2018-06" db="EMBL/GenBank/DDBJ databases">
        <title>Metagenomic assembly of (sub)arctic Cyanobacteria and their associated microbiome from non-axenic cultures.</title>
        <authorList>
            <person name="Baurain D."/>
        </authorList>
    </citation>
    <scope>NUCLEOTIDE SEQUENCE [LARGE SCALE GENOMIC DNA]</scope>
    <source>
        <strain evidence="2">ULC041bin1</strain>
    </source>
</reference>
<dbReference type="EMBL" id="QBMN01000005">
    <property type="protein sequence ID" value="PZO45489.1"/>
    <property type="molecule type" value="Genomic_DNA"/>
</dbReference>
<name>A0A2W4WUC3_9CYAN</name>
<dbReference type="InterPro" id="IPR008538">
    <property type="entry name" value="Uma2"/>
</dbReference>
<dbReference type="PANTHER" id="PTHR34107">
    <property type="entry name" value="SLL0198 PROTEIN-RELATED"/>
    <property type="match status" value="1"/>
</dbReference>
<organism evidence="2 3">
    <name type="scientific">Shackletoniella antarctica</name>
    <dbReference type="NCBI Taxonomy" id="268115"/>
    <lineage>
        <taxon>Bacteria</taxon>
        <taxon>Bacillati</taxon>
        <taxon>Cyanobacteriota</taxon>
        <taxon>Cyanophyceae</taxon>
        <taxon>Oculatellales</taxon>
        <taxon>Oculatellaceae</taxon>
        <taxon>Shackletoniella</taxon>
    </lineage>
</organism>
<evidence type="ECO:0000313" key="3">
    <source>
        <dbReference type="Proteomes" id="UP000249081"/>
    </source>
</evidence>
<dbReference type="InterPro" id="IPR011335">
    <property type="entry name" value="Restrct_endonuc-II-like"/>
</dbReference>
<accession>A0A2W4WUC3</accession>
<protein>
    <recommendedName>
        <fullName evidence="1">Putative restriction endonuclease domain-containing protein</fullName>
    </recommendedName>
</protein>
<dbReference type="InterPro" id="IPR012296">
    <property type="entry name" value="Nuclease_put_TT1808"/>
</dbReference>
<dbReference type="AlphaFoldDB" id="A0A2W4WUC3"/>